<gene>
    <name evidence="2" type="ORF">GCM10007894_10250</name>
</gene>
<keyword evidence="1" id="KW-0472">Membrane</keyword>
<keyword evidence="3" id="KW-1185">Reference proteome</keyword>
<proteinExistence type="predicted"/>
<dbReference type="AlphaFoldDB" id="A0AA37TNT1"/>
<dbReference type="EMBL" id="BSPO01000002">
    <property type="protein sequence ID" value="GLS83048.1"/>
    <property type="molecule type" value="Genomic_DNA"/>
</dbReference>
<evidence type="ECO:0000256" key="1">
    <source>
        <dbReference type="SAM" id="Phobius"/>
    </source>
</evidence>
<reference evidence="2 3" key="1">
    <citation type="journal article" date="2014" name="Int. J. Syst. Evol. Microbiol.">
        <title>Complete genome sequence of Corynebacterium casei LMG S-19264T (=DSM 44701T), isolated from a smear-ripened cheese.</title>
        <authorList>
            <consortium name="US DOE Joint Genome Institute (JGI-PGF)"/>
            <person name="Walter F."/>
            <person name="Albersmeier A."/>
            <person name="Kalinowski J."/>
            <person name="Ruckert C."/>
        </authorList>
    </citation>
    <scope>NUCLEOTIDE SEQUENCE [LARGE SCALE GENOMIC DNA]</scope>
    <source>
        <strain evidence="2 3">NBRC 112785</strain>
    </source>
</reference>
<keyword evidence="1" id="KW-1133">Transmembrane helix</keyword>
<feature type="transmembrane region" description="Helical" evidence="1">
    <location>
        <begin position="31"/>
        <end position="56"/>
    </location>
</feature>
<evidence type="ECO:0000313" key="3">
    <source>
        <dbReference type="Proteomes" id="UP001157439"/>
    </source>
</evidence>
<name>A0AA37TNT1_9GAMM</name>
<organism evidence="2 3">
    <name type="scientific">Paraferrimonas haliotis</name>
    <dbReference type="NCBI Taxonomy" id="2013866"/>
    <lineage>
        <taxon>Bacteria</taxon>
        <taxon>Pseudomonadati</taxon>
        <taxon>Pseudomonadota</taxon>
        <taxon>Gammaproteobacteria</taxon>
        <taxon>Alteromonadales</taxon>
        <taxon>Ferrimonadaceae</taxon>
        <taxon>Paraferrimonas</taxon>
    </lineage>
</organism>
<comment type="caution">
    <text evidence="2">The sequence shown here is derived from an EMBL/GenBank/DDBJ whole genome shotgun (WGS) entry which is preliminary data.</text>
</comment>
<accession>A0AA37TNT1</accession>
<sequence length="66" mass="7389">MLGHIVSLKFEEREPLKLSKKRMVARGKDTLAADLFSISGMGGVIPLSEIAVVLFADFQNVRYTHR</sequence>
<keyword evidence="1" id="KW-0812">Transmembrane</keyword>
<dbReference type="Proteomes" id="UP001157439">
    <property type="component" value="Unassembled WGS sequence"/>
</dbReference>
<protein>
    <submittedName>
        <fullName evidence="2">Uncharacterized protein</fullName>
    </submittedName>
</protein>
<evidence type="ECO:0000313" key="2">
    <source>
        <dbReference type="EMBL" id="GLS83048.1"/>
    </source>
</evidence>